<proteinExistence type="predicted"/>
<protein>
    <submittedName>
        <fullName evidence="1">Pyridoxamine 5'-phosphate oxidase family protein</fullName>
    </submittedName>
</protein>
<reference evidence="2" key="1">
    <citation type="journal article" date="2019" name="Int. J. Syst. Evol. Microbiol.">
        <title>The Global Catalogue of Microorganisms (GCM) 10K type strain sequencing project: providing services to taxonomists for standard genome sequencing and annotation.</title>
        <authorList>
            <consortium name="The Broad Institute Genomics Platform"/>
            <consortium name="The Broad Institute Genome Sequencing Center for Infectious Disease"/>
            <person name="Wu L."/>
            <person name="Ma J."/>
        </authorList>
    </citation>
    <scope>NUCLEOTIDE SEQUENCE [LARGE SCALE GENOMIC DNA]</scope>
    <source>
        <strain evidence="2">JCM 18055</strain>
    </source>
</reference>
<evidence type="ECO:0000313" key="2">
    <source>
        <dbReference type="Proteomes" id="UP001500325"/>
    </source>
</evidence>
<dbReference type="InterPro" id="IPR012349">
    <property type="entry name" value="Split_barrel_FMN-bd"/>
</dbReference>
<dbReference type="Gene3D" id="2.30.110.10">
    <property type="entry name" value="Electron Transport, Fmn-binding Protein, Chain A"/>
    <property type="match status" value="1"/>
</dbReference>
<dbReference type="Pfam" id="PF12900">
    <property type="entry name" value="Pyridox_ox_2"/>
    <property type="match status" value="1"/>
</dbReference>
<accession>A0ABP8W1Q3</accession>
<name>A0ABP8W1Q3_9PSEU</name>
<dbReference type="Proteomes" id="UP001500325">
    <property type="component" value="Unassembled WGS sequence"/>
</dbReference>
<dbReference type="InterPro" id="IPR024747">
    <property type="entry name" value="Pyridox_Oxase-rel"/>
</dbReference>
<gene>
    <name evidence="1" type="ORF">GCM10023215_08370</name>
</gene>
<dbReference type="SUPFAM" id="SSF50475">
    <property type="entry name" value="FMN-binding split barrel"/>
    <property type="match status" value="1"/>
</dbReference>
<evidence type="ECO:0000313" key="1">
    <source>
        <dbReference type="EMBL" id="GAA4677871.1"/>
    </source>
</evidence>
<sequence>MSGAEEGRELQVLDPDECYRLLAEEEIGRLGVNAEHYPLIFPVNYALDGETIVIRTDVGTKLGAADHANVTFEVDRIDRRTRSGWSVLVRGLAEAVTTEHRAELVERTRASGVEPWAPGEHGHWMRLIPQGISGRRIVPGQLPPAFGPEGYL</sequence>
<dbReference type="EMBL" id="BAABIC010000002">
    <property type="protein sequence ID" value="GAA4677871.1"/>
    <property type="molecule type" value="Genomic_DNA"/>
</dbReference>
<comment type="caution">
    <text evidence="1">The sequence shown here is derived from an EMBL/GenBank/DDBJ whole genome shotgun (WGS) entry which is preliminary data.</text>
</comment>
<organism evidence="1 2">
    <name type="scientific">Pseudonocardia yuanmonensis</name>
    <dbReference type="NCBI Taxonomy" id="1095914"/>
    <lineage>
        <taxon>Bacteria</taxon>
        <taxon>Bacillati</taxon>
        <taxon>Actinomycetota</taxon>
        <taxon>Actinomycetes</taxon>
        <taxon>Pseudonocardiales</taxon>
        <taxon>Pseudonocardiaceae</taxon>
        <taxon>Pseudonocardia</taxon>
    </lineage>
</organism>
<keyword evidence="2" id="KW-1185">Reference proteome</keyword>
<dbReference type="RefSeq" id="WP_345378435.1">
    <property type="nucleotide sequence ID" value="NZ_BAABIC010000002.1"/>
</dbReference>